<keyword evidence="1" id="KW-0472">Membrane</keyword>
<keyword evidence="3" id="KW-1185">Reference proteome</keyword>
<keyword evidence="1" id="KW-1133">Transmembrane helix</keyword>
<organism evidence="2 3">
    <name type="scientific">Diatraea saccharalis</name>
    <name type="common">sugarcane borer</name>
    <dbReference type="NCBI Taxonomy" id="40085"/>
    <lineage>
        <taxon>Eukaryota</taxon>
        <taxon>Metazoa</taxon>
        <taxon>Ecdysozoa</taxon>
        <taxon>Arthropoda</taxon>
        <taxon>Hexapoda</taxon>
        <taxon>Insecta</taxon>
        <taxon>Pterygota</taxon>
        <taxon>Neoptera</taxon>
        <taxon>Endopterygota</taxon>
        <taxon>Lepidoptera</taxon>
        <taxon>Glossata</taxon>
        <taxon>Ditrysia</taxon>
        <taxon>Pyraloidea</taxon>
        <taxon>Crambidae</taxon>
        <taxon>Crambinae</taxon>
        <taxon>Diatraea</taxon>
    </lineage>
</organism>
<evidence type="ECO:0000256" key="1">
    <source>
        <dbReference type="SAM" id="Phobius"/>
    </source>
</evidence>
<dbReference type="AlphaFoldDB" id="A0A9N9WB13"/>
<accession>A0A9N9WB13</accession>
<feature type="transmembrane region" description="Helical" evidence="1">
    <location>
        <begin position="226"/>
        <end position="244"/>
    </location>
</feature>
<name>A0A9N9WB13_9NEOP</name>
<protein>
    <submittedName>
        <fullName evidence="2">Uncharacterized protein</fullName>
    </submittedName>
</protein>
<dbReference type="Proteomes" id="UP001153714">
    <property type="component" value="Chromosome 18"/>
</dbReference>
<feature type="transmembrane region" description="Helical" evidence="1">
    <location>
        <begin position="176"/>
        <end position="195"/>
    </location>
</feature>
<reference evidence="2" key="2">
    <citation type="submission" date="2022-10" db="EMBL/GenBank/DDBJ databases">
        <authorList>
            <consortium name="ENA_rothamsted_submissions"/>
            <consortium name="culmorum"/>
            <person name="King R."/>
        </authorList>
    </citation>
    <scope>NUCLEOTIDE SEQUENCE</scope>
</reference>
<sequence>MAAPELKWSEDGQYRLIETNPAYRLVAPEPMNYRYLDYGAAVPLSYKMSLSTPMVMLKDIKPFVYSYKQMKFYIAFVLIAAVAAKPMEQEWKAEYGKIGTRAILPLGLSTPLVYPEVPNLIKSEVPEIIKSKPIYPEIIKNGAFDYPELSEIMKGETLVYPDRHFMKLDHPYGFRTMNRVFLLFLFVVAVCYAVPTEEHNVDKRSLLYRYASPYYRYPYGSYFYDTMNRVFLLFLFALAACYALPTESINKVSVDHPVDKRSVYYYRYPYDSAYYYDPAVSGLYYPYRYYY</sequence>
<dbReference type="OrthoDB" id="7469371at2759"/>
<reference evidence="2" key="1">
    <citation type="submission" date="2021-12" db="EMBL/GenBank/DDBJ databases">
        <authorList>
            <person name="King R."/>
        </authorList>
    </citation>
    <scope>NUCLEOTIDE SEQUENCE</scope>
</reference>
<dbReference type="EMBL" id="OU893349">
    <property type="protein sequence ID" value="CAG9787592.1"/>
    <property type="molecule type" value="Genomic_DNA"/>
</dbReference>
<evidence type="ECO:0000313" key="3">
    <source>
        <dbReference type="Proteomes" id="UP001153714"/>
    </source>
</evidence>
<gene>
    <name evidence="2" type="ORF">DIATSA_LOCUS5461</name>
</gene>
<proteinExistence type="predicted"/>
<evidence type="ECO:0000313" key="2">
    <source>
        <dbReference type="EMBL" id="CAG9787592.1"/>
    </source>
</evidence>
<keyword evidence="1" id="KW-0812">Transmembrane</keyword>